<gene>
    <name evidence="2" type="ORF">BA1DRAFT_01344</name>
</gene>
<feature type="domain" description="HTH iclR-type" evidence="1">
    <location>
        <begin position="7"/>
        <end position="69"/>
    </location>
</feature>
<dbReference type="SUPFAM" id="SSF46785">
    <property type="entry name" value="Winged helix' DNA-binding domain"/>
    <property type="match status" value="1"/>
</dbReference>
<proteinExistence type="predicted"/>
<dbReference type="InterPro" id="IPR036390">
    <property type="entry name" value="WH_DNA-bd_sf"/>
</dbReference>
<name>A0A022PMH4_9GAMM</name>
<dbReference type="InterPro" id="IPR036388">
    <property type="entry name" value="WH-like_DNA-bd_sf"/>
</dbReference>
<dbReference type="PATRIC" id="fig|1393736.3.peg.1362"/>
<dbReference type="EMBL" id="JFGV01000014">
    <property type="protein sequence ID" value="EYU16178.1"/>
    <property type="molecule type" value="Genomic_DNA"/>
</dbReference>
<evidence type="ECO:0000313" key="3">
    <source>
        <dbReference type="Proteomes" id="UP000023464"/>
    </source>
</evidence>
<dbReference type="PROSITE" id="PS51077">
    <property type="entry name" value="HTH_ICLR"/>
    <property type="match status" value="1"/>
</dbReference>
<reference evidence="2 3" key="1">
    <citation type="submission" date="2014-03" db="EMBL/GenBank/DDBJ databases">
        <title>Draft Genome of Photorhabdus luminescens BA1, an Egyptian Isolate.</title>
        <authorList>
            <person name="Ghazal S."/>
            <person name="Hurst S.G.IV."/>
            <person name="Morris K."/>
            <person name="Thomas K."/>
            <person name="Tisa L.S."/>
        </authorList>
    </citation>
    <scope>NUCLEOTIDE SEQUENCE [LARGE SCALE GENOMIC DNA]</scope>
    <source>
        <strain evidence="2 3">BA1</strain>
    </source>
</reference>
<dbReference type="Pfam" id="PF09339">
    <property type="entry name" value="HTH_IclR"/>
    <property type="match status" value="1"/>
</dbReference>
<dbReference type="Gene3D" id="1.10.10.10">
    <property type="entry name" value="Winged helix-like DNA-binding domain superfamily/Winged helix DNA-binding domain"/>
    <property type="match status" value="1"/>
</dbReference>
<protein>
    <submittedName>
        <fullName evidence="2">Transcriptional regulator</fullName>
    </submittedName>
</protein>
<dbReference type="Proteomes" id="UP000023464">
    <property type="component" value="Unassembled WGS sequence"/>
</dbReference>
<sequence>MRKINVSSSGTRILRVLKALRGHSLSGLSNGELAELLGESPANINRALNTLIEEGLAQKLGSGRYAPGMQLLQIAQSFSNEMANTQARITEMNQRVLAGSRN</sequence>
<evidence type="ECO:0000313" key="2">
    <source>
        <dbReference type="EMBL" id="EYU16178.1"/>
    </source>
</evidence>
<dbReference type="InterPro" id="IPR050707">
    <property type="entry name" value="HTH_MetabolicPath_Reg"/>
</dbReference>
<dbReference type="GO" id="GO:0045892">
    <property type="term" value="P:negative regulation of DNA-templated transcription"/>
    <property type="evidence" value="ECO:0007669"/>
    <property type="project" value="TreeGrafter"/>
</dbReference>
<dbReference type="GO" id="GO:0003700">
    <property type="term" value="F:DNA-binding transcription factor activity"/>
    <property type="evidence" value="ECO:0007669"/>
    <property type="project" value="TreeGrafter"/>
</dbReference>
<comment type="caution">
    <text evidence="2">The sequence shown here is derived from an EMBL/GenBank/DDBJ whole genome shotgun (WGS) entry which is preliminary data.</text>
</comment>
<evidence type="ECO:0000259" key="1">
    <source>
        <dbReference type="PROSITE" id="PS51077"/>
    </source>
</evidence>
<dbReference type="AlphaFoldDB" id="A0A022PMH4"/>
<dbReference type="PANTHER" id="PTHR30136">
    <property type="entry name" value="HELIX-TURN-HELIX TRANSCRIPTIONAL REGULATOR, ICLR FAMILY"/>
    <property type="match status" value="1"/>
</dbReference>
<dbReference type="RefSeq" id="WP_036777231.1">
    <property type="nucleotide sequence ID" value="NZ_CAWLTM010000101.1"/>
</dbReference>
<dbReference type="InterPro" id="IPR005471">
    <property type="entry name" value="Tscrpt_reg_IclR_N"/>
</dbReference>
<keyword evidence="3" id="KW-1185">Reference proteome</keyword>
<organism evidence="2 3">
    <name type="scientific">Photorhabdus aegyptia</name>
    <dbReference type="NCBI Taxonomy" id="2805098"/>
    <lineage>
        <taxon>Bacteria</taxon>
        <taxon>Pseudomonadati</taxon>
        <taxon>Pseudomonadota</taxon>
        <taxon>Gammaproteobacteria</taxon>
        <taxon>Enterobacterales</taxon>
        <taxon>Morganellaceae</taxon>
        <taxon>Photorhabdus</taxon>
    </lineage>
</organism>
<dbReference type="PANTHER" id="PTHR30136:SF35">
    <property type="entry name" value="HTH-TYPE TRANSCRIPTIONAL REGULATOR RV1719"/>
    <property type="match status" value="1"/>
</dbReference>
<dbReference type="GO" id="GO:0003677">
    <property type="term" value="F:DNA binding"/>
    <property type="evidence" value="ECO:0007669"/>
    <property type="project" value="InterPro"/>
</dbReference>
<accession>A0A022PMH4</accession>